<evidence type="ECO:0000256" key="2">
    <source>
        <dbReference type="SAM" id="MobiDB-lite"/>
    </source>
</evidence>
<evidence type="ECO:0000313" key="4">
    <source>
        <dbReference type="Proteomes" id="UP000504632"/>
    </source>
</evidence>
<dbReference type="Gene3D" id="2.60.40.4100">
    <property type="entry name" value="Zona pellucida, ZP-C domain"/>
    <property type="match status" value="1"/>
</dbReference>
<evidence type="ECO:0000256" key="1">
    <source>
        <dbReference type="ARBA" id="ARBA00023157"/>
    </source>
</evidence>
<dbReference type="FunFam" id="2.60.40.4100:FF:000002">
    <property type="entry name" value="Zona pellucida sperm-binding protein 3"/>
    <property type="match status" value="1"/>
</dbReference>
<dbReference type="Pfam" id="PF00100">
    <property type="entry name" value="Zona_pellucida"/>
    <property type="match status" value="1"/>
</dbReference>
<keyword evidence="4" id="KW-1185">Reference proteome</keyword>
<dbReference type="PROSITE" id="PS51034">
    <property type="entry name" value="ZP_2"/>
    <property type="match status" value="1"/>
</dbReference>
<dbReference type="InterPro" id="IPR055356">
    <property type="entry name" value="ZP-N"/>
</dbReference>
<dbReference type="GO" id="GO:0032190">
    <property type="term" value="F:acrosin binding"/>
    <property type="evidence" value="ECO:0007669"/>
    <property type="project" value="TreeGrafter"/>
</dbReference>
<dbReference type="GO" id="GO:0007339">
    <property type="term" value="P:binding of sperm to zona pellucida"/>
    <property type="evidence" value="ECO:0007669"/>
    <property type="project" value="TreeGrafter"/>
</dbReference>
<dbReference type="PANTHER" id="PTHR11576">
    <property type="entry name" value="ZONA PELLUCIDA SPERM-BINDING PROTEIN 3"/>
    <property type="match status" value="1"/>
</dbReference>
<dbReference type="GO" id="GO:2000344">
    <property type="term" value="P:positive regulation of acrosome reaction"/>
    <property type="evidence" value="ECO:0007669"/>
    <property type="project" value="TreeGrafter"/>
</dbReference>
<keyword evidence="1" id="KW-1015">Disulfide bond</keyword>
<evidence type="ECO:0000313" key="5">
    <source>
        <dbReference type="RefSeq" id="XP_030639048.1"/>
    </source>
</evidence>
<name>A0A6J2W466_CHACN</name>
<sequence>MRVDTYLITPELNLPYSGALGPGTQDKVSSYPQDVAPYYALPMFQHVAAPLADSELFRPVAGKRAFPSFLTNLLFPAAHHQSVQIAPVRNSHGVEVWCGYSDVSVRIYRTSIGFSALSSLFYLGTCPVTRSTKNFFYFRYNLGECGGSFTTMNGLLVYSNTVSYKPEPQGDIIRAVPLNLHFKCLYNRFHYSYKIGYVPVVQESTFWRTLRGKRVFSLYVRNAQWGSPASNESFVLGEPINFEAVASHVAKDERVFIDSCFVTASEEPNSTPCLEVINNFGCMVDSMRKGSRSQFKQRQQNVLRFSVEAFLFQEISAELFYLHCTMSVGSSVTKATAKSCTYNRTTSRWEELYRTDYVCSCCDSKCELEEFSQEAMNDEQSNAAEVKFDGLEGNVRGVQENPHVLKATDQMEKGSSSVTDEENVSQHKADRKEGEMSEREIVAAEETVQKKTAEDNSLPGDAKSKDLGVTQFLEKVKTTDTGDWKEVIKSLERSRTSDENKKSMNIFKEDQSLTLVADSGTDEGDVVERIFGSNTPVHKLESEVMKMDKSTFVNAQGVPIVRGEDDQDLDLKEV</sequence>
<dbReference type="OrthoDB" id="8956379at2759"/>
<dbReference type="AlphaFoldDB" id="A0A6J2W466"/>
<dbReference type="PANTHER" id="PTHR11576:SF15">
    <property type="entry name" value="ZONA PELLUCIDA SPERM-BINDING PROTEIN 3-LIKE"/>
    <property type="match status" value="1"/>
</dbReference>
<dbReference type="Gene3D" id="2.60.40.3210">
    <property type="entry name" value="Zona pellucida, ZP-N domain"/>
    <property type="match status" value="1"/>
</dbReference>
<dbReference type="GO" id="GO:0035803">
    <property type="term" value="P:egg coat formation"/>
    <property type="evidence" value="ECO:0007669"/>
    <property type="project" value="TreeGrafter"/>
</dbReference>
<dbReference type="InterPro" id="IPR001507">
    <property type="entry name" value="ZP_dom"/>
</dbReference>
<dbReference type="GeneID" id="115819686"/>
<dbReference type="GO" id="GO:0031012">
    <property type="term" value="C:extracellular matrix"/>
    <property type="evidence" value="ECO:0007669"/>
    <property type="project" value="TreeGrafter"/>
</dbReference>
<feature type="compositionally biased region" description="Basic and acidic residues" evidence="2">
    <location>
        <begin position="424"/>
        <end position="438"/>
    </location>
</feature>
<proteinExistence type="predicted"/>
<dbReference type="Pfam" id="PF23344">
    <property type="entry name" value="ZP-N"/>
    <property type="match status" value="1"/>
</dbReference>
<dbReference type="RefSeq" id="XP_030639048.1">
    <property type="nucleotide sequence ID" value="XM_030783188.1"/>
</dbReference>
<gene>
    <name evidence="5" type="primary">zp3d.1</name>
</gene>
<feature type="region of interest" description="Disordered" evidence="2">
    <location>
        <begin position="407"/>
        <end position="438"/>
    </location>
</feature>
<accession>A0A6J2W466</accession>
<dbReference type="CTD" id="327616"/>
<organism evidence="4 5">
    <name type="scientific">Chanos chanos</name>
    <name type="common">Milkfish</name>
    <name type="synonym">Mugil chanos</name>
    <dbReference type="NCBI Taxonomy" id="29144"/>
    <lineage>
        <taxon>Eukaryota</taxon>
        <taxon>Metazoa</taxon>
        <taxon>Chordata</taxon>
        <taxon>Craniata</taxon>
        <taxon>Vertebrata</taxon>
        <taxon>Euteleostomi</taxon>
        <taxon>Actinopterygii</taxon>
        <taxon>Neopterygii</taxon>
        <taxon>Teleostei</taxon>
        <taxon>Ostariophysi</taxon>
        <taxon>Gonorynchiformes</taxon>
        <taxon>Chanidae</taxon>
        <taxon>Chanos</taxon>
    </lineage>
</organism>
<dbReference type="InParanoid" id="A0A6J2W466"/>
<dbReference type="Proteomes" id="UP000504632">
    <property type="component" value="Chromosome 8"/>
</dbReference>
<dbReference type="SMART" id="SM00241">
    <property type="entry name" value="ZP"/>
    <property type="match status" value="1"/>
</dbReference>
<dbReference type="InterPro" id="IPR055355">
    <property type="entry name" value="ZP-C"/>
</dbReference>
<dbReference type="InterPro" id="IPR042235">
    <property type="entry name" value="ZP-C_dom"/>
</dbReference>
<reference evidence="5" key="1">
    <citation type="submission" date="2025-08" db="UniProtKB">
        <authorList>
            <consortium name="RefSeq"/>
        </authorList>
    </citation>
    <scope>IDENTIFICATION</scope>
</reference>
<evidence type="ECO:0000259" key="3">
    <source>
        <dbReference type="PROSITE" id="PS51034"/>
    </source>
</evidence>
<feature type="domain" description="ZP" evidence="3">
    <location>
        <begin position="97"/>
        <end position="347"/>
    </location>
</feature>
<protein>
    <submittedName>
        <fullName evidence="5">Zona pellucida glycoprotein 3d tandem duplicate 1</fullName>
    </submittedName>
</protein>